<reference evidence="2" key="1">
    <citation type="submission" date="2020-12" db="EMBL/GenBank/DDBJ databases">
        <title>Devosia sp. MSA67 isolated from Mo River.</title>
        <authorList>
            <person name="Ma F."/>
            <person name="Zi Z."/>
        </authorList>
    </citation>
    <scope>NUCLEOTIDE SEQUENCE</scope>
    <source>
        <strain evidence="2">MSA67</strain>
    </source>
</reference>
<accession>A0A934J3E2</accession>
<dbReference type="RefSeq" id="WP_198878220.1">
    <property type="nucleotide sequence ID" value="NZ_JAEKMH010000009.1"/>
</dbReference>
<keyword evidence="1" id="KW-0812">Transmembrane</keyword>
<keyword evidence="3" id="KW-1185">Reference proteome</keyword>
<comment type="caution">
    <text evidence="2">The sequence shown here is derived from an EMBL/GenBank/DDBJ whole genome shotgun (WGS) entry which is preliminary data.</text>
</comment>
<proteinExistence type="predicted"/>
<dbReference type="EMBL" id="JAEKMH010000009">
    <property type="protein sequence ID" value="MBJ3787040.1"/>
    <property type="molecule type" value="Genomic_DNA"/>
</dbReference>
<dbReference type="Proteomes" id="UP000602124">
    <property type="component" value="Unassembled WGS sequence"/>
</dbReference>
<gene>
    <name evidence="2" type="ORF">JEQ47_20145</name>
</gene>
<keyword evidence="1" id="KW-0472">Membrane</keyword>
<sequence>MALVILLIVQGLVFLVFAIAAFWWLFALRRRAVARSGSTMPGLRDSLTAFREGLTHPRYLRLRLIIFCSVALLVVSAPLVSVVSSA</sequence>
<organism evidence="2 3">
    <name type="scientific">Devosia sediminis</name>
    <dbReference type="NCBI Taxonomy" id="2798801"/>
    <lineage>
        <taxon>Bacteria</taxon>
        <taxon>Pseudomonadati</taxon>
        <taxon>Pseudomonadota</taxon>
        <taxon>Alphaproteobacteria</taxon>
        <taxon>Hyphomicrobiales</taxon>
        <taxon>Devosiaceae</taxon>
        <taxon>Devosia</taxon>
    </lineage>
</organism>
<dbReference type="AlphaFoldDB" id="A0A934J3E2"/>
<evidence type="ECO:0000313" key="2">
    <source>
        <dbReference type="EMBL" id="MBJ3787040.1"/>
    </source>
</evidence>
<evidence type="ECO:0000313" key="3">
    <source>
        <dbReference type="Proteomes" id="UP000602124"/>
    </source>
</evidence>
<protein>
    <submittedName>
        <fullName evidence="2">Uncharacterized protein</fullName>
    </submittedName>
</protein>
<name>A0A934J3E2_9HYPH</name>
<evidence type="ECO:0000256" key="1">
    <source>
        <dbReference type="SAM" id="Phobius"/>
    </source>
</evidence>
<feature type="transmembrane region" description="Helical" evidence="1">
    <location>
        <begin position="64"/>
        <end position="83"/>
    </location>
</feature>
<keyword evidence="1" id="KW-1133">Transmembrane helix</keyword>
<feature type="transmembrane region" description="Helical" evidence="1">
    <location>
        <begin position="6"/>
        <end position="26"/>
    </location>
</feature>